<feature type="domain" description="PurM-like N-terminal" evidence="2">
    <location>
        <begin position="34"/>
        <end position="151"/>
    </location>
</feature>
<dbReference type="CDD" id="cd02194">
    <property type="entry name" value="ThiL"/>
    <property type="match status" value="1"/>
</dbReference>
<dbReference type="Proteomes" id="UP000639396">
    <property type="component" value="Unassembled WGS sequence"/>
</dbReference>
<dbReference type="InterPro" id="IPR016188">
    <property type="entry name" value="PurM-like_N"/>
</dbReference>
<dbReference type="PANTHER" id="PTHR30270:SF0">
    <property type="entry name" value="THIAMINE-MONOPHOSPHATE KINASE"/>
    <property type="match status" value="1"/>
</dbReference>
<dbReference type="GO" id="GO:0000287">
    <property type="term" value="F:magnesium ion binding"/>
    <property type="evidence" value="ECO:0007669"/>
    <property type="project" value="UniProtKB-UniRule"/>
</dbReference>
<feature type="binding site" evidence="1">
    <location>
        <position position="82"/>
    </location>
    <ligand>
        <name>Mg(2+)</name>
        <dbReference type="ChEBI" id="CHEBI:18420"/>
        <label>2</label>
    </ligand>
</feature>
<feature type="binding site" evidence="1">
    <location>
        <position position="53"/>
    </location>
    <ligand>
        <name>Mg(2+)</name>
        <dbReference type="ChEBI" id="CHEBI:18420"/>
        <label>2</label>
    </ligand>
</feature>
<evidence type="ECO:0000259" key="2">
    <source>
        <dbReference type="Pfam" id="PF00586"/>
    </source>
</evidence>
<feature type="binding site" evidence="1">
    <location>
        <position position="363"/>
    </location>
    <ligand>
        <name>substrate</name>
    </ligand>
</feature>
<dbReference type="GO" id="GO:0009030">
    <property type="term" value="F:thiamine-phosphate kinase activity"/>
    <property type="evidence" value="ECO:0007669"/>
    <property type="project" value="UniProtKB-UniRule"/>
</dbReference>
<comment type="caution">
    <text evidence="1">Lacks conserved residue(s) required for the propagation of feature annotation.</text>
</comment>
<name>A0A927CDZ6_9BACL</name>
<dbReference type="EMBL" id="JACXJA010000030">
    <property type="protein sequence ID" value="MBD2864486.1"/>
    <property type="molecule type" value="Genomic_DNA"/>
</dbReference>
<dbReference type="GO" id="GO:0009228">
    <property type="term" value="P:thiamine biosynthetic process"/>
    <property type="evidence" value="ECO:0007669"/>
    <property type="project" value="UniProtKB-KW"/>
</dbReference>
<keyword evidence="1" id="KW-0460">Magnesium</keyword>
<dbReference type="Pfam" id="PF02769">
    <property type="entry name" value="AIRS_C"/>
    <property type="match status" value="1"/>
</dbReference>
<evidence type="ECO:0000313" key="4">
    <source>
        <dbReference type="EMBL" id="MBD2864486.1"/>
    </source>
</evidence>
<dbReference type="PANTHER" id="PTHR30270">
    <property type="entry name" value="THIAMINE-MONOPHOSPHATE KINASE"/>
    <property type="match status" value="1"/>
</dbReference>
<keyword evidence="1 4" id="KW-0808">Transferase</keyword>
<evidence type="ECO:0000313" key="5">
    <source>
        <dbReference type="Proteomes" id="UP000639396"/>
    </source>
</evidence>
<dbReference type="Pfam" id="PF00586">
    <property type="entry name" value="AIRS"/>
    <property type="match status" value="1"/>
</dbReference>
<keyword evidence="1 4" id="KW-0418">Kinase</keyword>
<accession>A0A927CDZ6</accession>
<keyword evidence="1" id="KW-0547">Nucleotide-binding</keyword>
<feature type="binding site" evidence="1">
    <location>
        <position position="36"/>
    </location>
    <ligand>
        <name>Mg(2+)</name>
        <dbReference type="ChEBI" id="CHEBI:18420"/>
        <label>4</label>
    </ligand>
</feature>
<dbReference type="HAMAP" id="MF_02128">
    <property type="entry name" value="TMP_kinase"/>
    <property type="match status" value="1"/>
</dbReference>
<feature type="binding site" evidence="1">
    <location>
        <position position="36"/>
    </location>
    <ligand>
        <name>Mg(2+)</name>
        <dbReference type="ChEBI" id="CHEBI:18420"/>
        <label>3</label>
    </ligand>
</feature>
<feature type="binding site" evidence="1">
    <location>
        <position position="82"/>
    </location>
    <ligand>
        <name>Mg(2+)</name>
        <dbReference type="ChEBI" id="CHEBI:18420"/>
        <label>4</label>
    </ligand>
</feature>
<comment type="function">
    <text evidence="1">Catalyzes the ATP-dependent phosphorylation of thiamine-monophosphate (TMP) to form thiamine-pyrophosphate (TPP), the active form of vitamin B1.</text>
</comment>
<reference evidence="4" key="1">
    <citation type="submission" date="2020-09" db="EMBL/GenBank/DDBJ databases">
        <title>A novel bacterium of genus Paenibacillus, isolated from South China Sea.</title>
        <authorList>
            <person name="Huang H."/>
            <person name="Mo K."/>
            <person name="Hu Y."/>
        </authorList>
    </citation>
    <scope>NUCLEOTIDE SEQUENCE</scope>
    <source>
        <strain evidence="4">IB182363</strain>
    </source>
</reference>
<keyword evidence="1" id="KW-0784">Thiamine biosynthesis</keyword>
<dbReference type="AlphaFoldDB" id="A0A927CDZ6"/>
<comment type="catalytic activity">
    <reaction evidence="1">
        <text>thiamine phosphate + ATP = thiamine diphosphate + ADP</text>
        <dbReference type="Rhea" id="RHEA:15913"/>
        <dbReference type="ChEBI" id="CHEBI:30616"/>
        <dbReference type="ChEBI" id="CHEBI:37575"/>
        <dbReference type="ChEBI" id="CHEBI:58937"/>
        <dbReference type="ChEBI" id="CHEBI:456216"/>
        <dbReference type="EC" id="2.7.4.16"/>
    </reaction>
</comment>
<evidence type="ECO:0000259" key="3">
    <source>
        <dbReference type="Pfam" id="PF02769"/>
    </source>
</evidence>
<comment type="similarity">
    <text evidence="1">Belongs to the thiamine-monophosphate kinase family.</text>
</comment>
<feature type="binding site" evidence="1">
    <location>
        <position position="60"/>
    </location>
    <ligand>
        <name>substrate</name>
    </ligand>
</feature>
<dbReference type="SUPFAM" id="SSF56042">
    <property type="entry name" value="PurM C-terminal domain-like"/>
    <property type="match status" value="1"/>
</dbReference>
<dbReference type="PIRSF" id="PIRSF005303">
    <property type="entry name" value="Thiam_monoph_kin"/>
    <property type="match status" value="1"/>
</dbReference>
<comment type="miscellaneous">
    <text evidence="1">Reaction mechanism of ThiL seems to utilize a direct, inline transfer of the gamma-phosphate of ATP to TMP rather than a phosphorylated enzyme intermediate.</text>
</comment>
<protein>
    <recommendedName>
        <fullName evidence="1">Thiamine-monophosphate kinase</fullName>
        <shortName evidence="1">TMP kinase</shortName>
        <shortName evidence="1">Thiamine-phosphate kinase</shortName>
        <ecNumber evidence="1">2.7.4.16</ecNumber>
    </recommendedName>
</protein>
<feature type="binding site" evidence="1">
    <location>
        <position position="237"/>
    </location>
    <ligand>
        <name>ATP</name>
        <dbReference type="ChEBI" id="CHEBI:30616"/>
    </ligand>
</feature>
<evidence type="ECO:0000256" key="1">
    <source>
        <dbReference type="HAMAP-Rule" id="MF_02128"/>
    </source>
</evidence>
<comment type="caution">
    <text evidence="4">The sequence shown here is derived from an EMBL/GenBank/DDBJ whole genome shotgun (WGS) entry which is preliminary data.</text>
</comment>
<feature type="binding site" evidence="1">
    <location>
        <position position="288"/>
    </location>
    <ligand>
        <name>substrate</name>
    </ligand>
</feature>
<gene>
    <name evidence="1 4" type="primary">thiL</name>
    <name evidence="4" type="ORF">IDH45_21080</name>
</gene>
<feature type="binding site" evidence="1">
    <location>
        <position position="134"/>
    </location>
    <ligand>
        <name>Mg(2+)</name>
        <dbReference type="ChEBI" id="CHEBI:18420"/>
        <label>1</label>
    </ligand>
</feature>
<dbReference type="GO" id="GO:0009229">
    <property type="term" value="P:thiamine diphosphate biosynthetic process"/>
    <property type="evidence" value="ECO:0007669"/>
    <property type="project" value="UniProtKB-UniRule"/>
</dbReference>
<feature type="binding site" evidence="1">
    <location>
        <position position="53"/>
    </location>
    <ligand>
        <name>Mg(2+)</name>
        <dbReference type="ChEBI" id="CHEBI:18420"/>
        <label>1</label>
    </ligand>
</feature>
<keyword evidence="1" id="KW-0479">Metal-binding</keyword>
<comment type="pathway">
    <text evidence="1">Cofactor biosynthesis; thiamine diphosphate biosynthesis; thiamine diphosphate from thiamine phosphate: step 1/1.</text>
</comment>
<dbReference type="NCBIfam" id="TIGR01379">
    <property type="entry name" value="thiL"/>
    <property type="match status" value="1"/>
</dbReference>
<dbReference type="InterPro" id="IPR006283">
    <property type="entry name" value="ThiL-like"/>
</dbReference>
<feature type="binding site" evidence="1">
    <location>
        <position position="82"/>
    </location>
    <ligand>
        <name>Mg(2+)</name>
        <dbReference type="ChEBI" id="CHEBI:18420"/>
        <label>3</label>
    </ligand>
</feature>
<dbReference type="EC" id="2.7.4.16" evidence="1"/>
<dbReference type="InterPro" id="IPR036921">
    <property type="entry name" value="PurM-like_N_sf"/>
</dbReference>
<feature type="binding site" evidence="1">
    <location>
        <position position="116"/>
    </location>
    <ligand>
        <name>ATP</name>
        <dbReference type="ChEBI" id="CHEBI:30616"/>
    </ligand>
</feature>
<sequence>MRGMDEFALIRLLNRRGSPGTGRPNETGVKTGIGDDAAVMKPSAGSDIVVSCDTMVETVHFLPETMQHYDIGYKAMASSLSDMAAMGARPRWALIALTVPSGPSGTWTAESLQELYDGLYACADRYGTVVVGGDTTSSKSLLTVTVTVIGEADEDRSLLRSSALPGDIVFVTGPLGNSAAGLHLLLKAGRPAVPIEDMEETVRSLVLAHRRPEPRIDAGAILASSEAGVCGALNDISDGLASEAWEIAEASGVRIVLDEERIPLSPELTRYASAAGRDPHDFALYGGEDYELVGTVRRERAAELAARFEVAGKRIWLVGEVAAAGAMNKTDKGAAANLERAPMPGVTLRSSAGVEKPLPKKGYNHFA</sequence>
<feature type="domain" description="PurM-like C-terminal" evidence="3">
    <location>
        <begin position="165"/>
        <end position="325"/>
    </location>
</feature>
<feature type="binding site" evidence="1">
    <location>
        <position position="51"/>
    </location>
    <ligand>
        <name>Mg(2+)</name>
        <dbReference type="ChEBI" id="CHEBI:18420"/>
        <label>4</label>
    </ligand>
</feature>
<dbReference type="Gene3D" id="3.30.1330.10">
    <property type="entry name" value="PurM-like, N-terminal domain"/>
    <property type="match status" value="1"/>
</dbReference>
<keyword evidence="1" id="KW-0067">ATP-binding</keyword>
<dbReference type="Gene3D" id="3.90.650.10">
    <property type="entry name" value="PurM-like C-terminal domain"/>
    <property type="match status" value="1"/>
</dbReference>
<keyword evidence="5" id="KW-1185">Reference proteome</keyword>
<feature type="binding site" evidence="1">
    <location>
        <begin position="133"/>
        <end position="134"/>
    </location>
    <ligand>
        <name>ATP</name>
        <dbReference type="ChEBI" id="CHEBI:30616"/>
    </ligand>
</feature>
<dbReference type="InterPro" id="IPR010918">
    <property type="entry name" value="PurM-like_C_dom"/>
</dbReference>
<organism evidence="4 5">
    <name type="scientific">Paenibacillus oceani</name>
    <dbReference type="NCBI Taxonomy" id="2772510"/>
    <lineage>
        <taxon>Bacteria</taxon>
        <taxon>Bacillati</taxon>
        <taxon>Bacillota</taxon>
        <taxon>Bacilli</taxon>
        <taxon>Bacillales</taxon>
        <taxon>Paenibacillaceae</taxon>
        <taxon>Paenibacillus</taxon>
    </lineage>
</organism>
<proteinExistence type="inferred from homology"/>
<dbReference type="SUPFAM" id="SSF55326">
    <property type="entry name" value="PurM N-terminal domain-like"/>
    <property type="match status" value="1"/>
</dbReference>
<dbReference type="InterPro" id="IPR036676">
    <property type="entry name" value="PurM-like_C_sf"/>
</dbReference>
<dbReference type="GO" id="GO:0005524">
    <property type="term" value="F:ATP binding"/>
    <property type="evidence" value="ECO:0007669"/>
    <property type="project" value="UniProtKB-UniRule"/>
</dbReference>
<feature type="binding site" evidence="1">
    <location>
        <position position="160"/>
    </location>
    <ligand>
        <name>ATP</name>
        <dbReference type="ChEBI" id="CHEBI:30616"/>
    </ligand>
</feature>
<feature type="binding site" evidence="1">
    <location>
        <position position="235"/>
    </location>
    <ligand>
        <name>Mg(2+)</name>
        <dbReference type="ChEBI" id="CHEBI:18420"/>
        <label>3</label>
    </ligand>
</feature>
<feature type="binding site" evidence="1">
    <location>
        <position position="238"/>
    </location>
    <ligand>
        <name>Mg(2+)</name>
        <dbReference type="ChEBI" id="CHEBI:18420"/>
        <label>5</label>
    </ligand>
</feature>